<evidence type="ECO:0000313" key="2">
    <source>
        <dbReference type="Proteomes" id="UP000663891"/>
    </source>
</evidence>
<comment type="caution">
    <text evidence="1">The sequence shown here is derived from an EMBL/GenBank/DDBJ whole genome shotgun (WGS) entry which is preliminary data.</text>
</comment>
<name>A0A815UM41_9BILA</name>
<reference evidence="1" key="1">
    <citation type="submission" date="2021-02" db="EMBL/GenBank/DDBJ databases">
        <authorList>
            <person name="Nowell W R."/>
        </authorList>
    </citation>
    <scope>NUCLEOTIDE SEQUENCE</scope>
</reference>
<dbReference type="EMBL" id="CAJNON010003536">
    <property type="protein sequence ID" value="CAF1524624.1"/>
    <property type="molecule type" value="Genomic_DNA"/>
</dbReference>
<sequence>MADRAILVRARKATFDDLISFSGHPSEDIERFLKSIKNITKATNESKNHELLEIVRGKLTQSAGIWFDNNEAKF</sequence>
<proteinExistence type="predicted"/>
<evidence type="ECO:0000313" key="1">
    <source>
        <dbReference type="EMBL" id="CAF1524624.1"/>
    </source>
</evidence>
<organism evidence="1 2">
    <name type="scientific">Adineta steineri</name>
    <dbReference type="NCBI Taxonomy" id="433720"/>
    <lineage>
        <taxon>Eukaryota</taxon>
        <taxon>Metazoa</taxon>
        <taxon>Spiralia</taxon>
        <taxon>Gnathifera</taxon>
        <taxon>Rotifera</taxon>
        <taxon>Eurotatoria</taxon>
        <taxon>Bdelloidea</taxon>
        <taxon>Adinetida</taxon>
        <taxon>Adinetidae</taxon>
        <taxon>Adineta</taxon>
    </lineage>
</organism>
<protein>
    <submittedName>
        <fullName evidence="1">Uncharacterized protein</fullName>
    </submittedName>
</protein>
<feature type="non-terminal residue" evidence="1">
    <location>
        <position position="74"/>
    </location>
</feature>
<dbReference type="AlphaFoldDB" id="A0A815UM41"/>
<dbReference type="Proteomes" id="UP000663891">
    <property type="component" value="Unassembled WGS sequence"/>
</dbReference>
<gene>
    <name evidence="1" type="ORF">VCS650_LOCUS43431</name>
</gene>
<dbReference type="OrthoDB" id="10017232at2759"/>
<accession>A0A815UM41</accession>